<feature type="binding site" evidence="7">
    <location>
        <position position="15"/>
    </location>
    <ligand>
        <name>ATP</name>
        <dbReference type="ChEBI" id="CHEBI:30616"/>
    </ligand>
</feature>
<sequence length="188" mass="21627">MIIVISGTPGVGKTIVSKELVKRLNLKYFHLSQFVIDEKLYIEYDEERQSYIIDEDKVKDKLEIALKESDNIVIESIYPSLIPKADIVVVLRKNPIVLYNELKNRGWPELKIAENVEAEILGVISQEAKEAFNGKVCEIDVTKISIDQIINKILNKECDYFIDWLSDTEIQSFLENLDNIISSHENNI</sequence>
<dbReference type="GeneID" id="68865298"/>
<dbReference type="PANTHER" id="PTHR12595:SF0">
    <property type="entry name" value="ADENYLATE KINASE ISOENZYME 6"/>
    <property type="match status" value="1"/>
</dbReference>
<evidence type="ECO:0000256" key="2">
    <source>
        <dbReference type="ARBA" id="ARBA00022552"/>
    </source>
</evidence>
<dbReference type="PANTHER" id="PTHR12595">
    <property type="entry name" value="POS9-ACTIVATING FACTOR FAP7-RELATED"/>
    <property type="match status" value="1"/>
</dbReference>
<dbReference type="GO" id="GO:0042274">
    <property type="term" value="P:ribosomal small subunit biogenesis"/>
    <property type="evidence" value="ECO:0007669"/>
    <property type="project" value="UniProtKB-UniRule"/>
</dbReference>
<feature type="binding site" evidence="7">
    <location>
        <position position="12"/>
    </location>
    <ligand>
        <name>ATP</name>
        <dbReference type="ChEBI" id="CHEBI:30616"/>
    </ligand>
</feature>
<keyword evidence="4 7" id="KW-0547">Nucleotide-binding</keyword>
<comment type="function">
    <text evidence="7">Broad-specificity nucleoside monophosphate (NMP) kinase that catalyzes the reversible transfer of the terminal phosphate group between nucleoside triphosphates and monophosphates. Has also ATPase activity. Involved in the late maturation steps of the 30S ribosomal particles, specifically 16S rRNA maturation. While NMP activity is not required for ribosome maturation, ATPase activity is. Associates transiently with small ribosomal subunit protein uS11. ATP hydrolysis breaks the interaction with uS11. May temporarily remove uS11 from the ribosome to enable a conformational change of the ribosomal RNA that is needed for the final maturation step of the small ribosomal subunit.</text>
</comment>
<feature type="binding site" evidence="7">
    <location>
        <position position="13"/>
    </location>
    <ligand>
        <name>ATP</name>
        <dbReference type="ChEBI" id="CHEBI:30616"/>
    </ligand>
</feature>
<feature type="binding site" evidence="7">
    <location>
        <position position="105"/>
    </location>
    <ligand>
        <name>ATP</name>
        <dbReference type="ChEBI" id="CHEBI:30616"/>
    </ligand>
</feature>
<dbReference type="HAMAP" id="MF_00039">
    <property type="entry name" value="Adenylate_kinase_AK6"/>
    <property type="match status" value="1"/>
</dbReference>
<evidence type="ECO:0000256" key="3">
    <source>
        <dbReference type="ARBA" id="ARBA00022679"/>
    </source>
</evidence>
<dbReference type="GO" id="GO:0016887">
    <property type="term" value="F:ATP hydrolysis activity"/>
    <property type="evidence" value="ECO:0007669"/>
    <property type="project" value="InterPro"/>
</dbReference>
<keyword evidence="1 7" id="KW-0690">Ribosome biogenesis</keyword>
<keyword evidence="5 7" id="KW-0418">Kinase</keyword>
<comment type="catalytic activity">
    <reaction evidence="7">
        <text>ATP + H2O = ADP + phosphate + H(+)</text>
        <dbReference type="Rhea" id="RHEA:13065"/>
        <dbReference type="ChEBI" id="CHEBI:15377"/>
        <dbReference type="ChEBI" id="CHEBI:15378"/>
        <dbReference type="ChEBI" id="CHEBI:30616"/>
        <dbReference type="ChEBI" id="CHEBI:43474"/>
        <dbReference type="ChEBI" id="CHEBI:456216"/>
    </reaction>
</comment>
<dbReference type="EMBL" id="AP025226">
    <property type="protein sequence ID" value="BDB97551.1"/>
    <property type="molecule type" value="Genomic_DNA"/>
</dbReference>
<gene>
    <name evidence="8" type="ORF">SACC_05680</name>
</gene>
<evidence type="ECO:0000256" key="5">
    <source>
        <dbReference type="ARBA" id="ARBA00022777"/>
    </source>
</evidence>
<proteinExistence type="inferred from homology"/>
<dbReference type="Proteomes" id="UP001319921">
    <property type="component" value="Chromosome"/>
</dbReference>
<name>A0AAQ4CP20_9CREN</name>
<dbReference type="Pfam" id="PF13238">
    <property type="entry name" value="AAA_18"/>
    <property type="match status" value="1"/>
</dbReference>
<dbReference type="InterPro" id="IPR020618">
    <property type="entry name" value="Adenyl_kinase_AK6"/>
</dbReference>
<comment type="similarity">
    <text evidence="7">Belongs to the adenylate kinase family. AK6 subfamily.</text>
</comment>
<dbReference type="KEGG" id="scas:SACC_05680"/>
<organism evidence="8 9">
    <name type="scientific">Saccharolobus caldissimus</name>
    <dbReference type="NCBI Taxonomy" id="1702097"/>
    <lineage>
        <taxon>Archaea</taxon>
        <taxon>Thermoproteota</taxon>
        <taxon>Thermoprotei</taxon>
        <taxon>Sulfolobales</taxon>
        <taxon>Sulfolobaceae</taxon>
        <taxon>Saccharolobus</taxon>
    </lineage>
</organism>
<dbReference type="GO" id="GO:0004017">
    <property type="term" value="F:AMP kinase activity"/>
    <property type="evidence" value="ECO:0007669"/>
    <property type="project" value="UniProtKB-UniRule"/>
</dbReference>
<keyword evidence="3 7" id="KW-0808">Transferase</keyword>
<dbReference type="SUPFAM" id="SSF52540">
    <property type="entry name" value="P-loop containing nucleoside triphosphate hydrolases"/>
    <property type="match status" value="1"/>
</dbReference>
<comment type="catalytic activity">
    <reaction evidence="7">
        <text>AMP + ATP = 2 ADP</text>
        <dbReference type="Rhea" id="RHEA:12973"/>
        <dbReference type="ChEBI" id="CHEBI:30616"/>
        <dbReference type="ChEBI" id="CHEBI:456215"/>
        <dbReference type="ChEBI" id="CHEBI:456216"/>
        <dbReference type="EC" id="2.7.4.3"/>
    </reaction>
</comment>
<dbReference type="GO" id="GO:0005524">
    <property type="term" value="F:ATP binding"/>
    <property type="evidence" value="ECO:0007669"/>
    <property type="project" value="UniProtKB-UniRule"/>
</dbReference>
<dbReference type="Gene3D" id="3.40.50.300">
    <property type="entry name" value="P-loop containing nucleotide triphosphate hydrolases"/>
    <property type="match status" value="1"/>
</dbReference>
<keyword evidence="6 7" id="KW-0067">ATP-binding</keyword>
<comment type="subunit">
    <text evidence="7">Interacts with uS11. Not a structural component of 40S pre-ribosomes, but transiently interacts with them by binding to uS11.</text>
</comment>
<feature type="binding site" evidence="7">
    <location>
        <position position="14"/>
    </location>
    <ligand>
        <name>ATP</name>
        <dbReference type="ChEBI" id="CHEBI:30616"/>
    </ligand>
</feature>
<keyword evidence="2 7" id="KW-0698">rRNA processing</keyword>
<evidence type="ECO:0000313" key="9">
    <source>
        <dbReference type="Proteomes" id="UP001319921"/>
    </source>
</evidence>
<evidence type="ECO:0000256" key="7">
    <source>
        <dbReference type="HAMAP-Rule" id="MF_00039"/>
    </source>
</evidence>
<evidence type="ECO:0000256" key="4">
    <source>
        <dbReference type="ARBA" id="ARBA00022741"/>
    </source>
</evidence>
<feature type="region of interest" description="LID" evidence="7">
    <location>
        <begin position="104"/>
        <end position="114"/>
    </location>
</feature>
<evidence type="ECO:0000256" key="1">
    <source>
        <dbReference type="ARBA" id="ARBA00022517"/>
    </source>
</evidence>
<feature type="binding site" evidence="7">
    <location>
        <position position="10"/>
    </location>
    <ligand>
        <name>ATP</name>
        <dbReference type="ChEBI" id="CHEBI:30616"/>
    </ligand>
</feature>
<reference evidence="8 9" key="1">
    <citation type="journal article" date="2022" name="Microbiol. Resour. Announc.">
        <title>Complete Genome Sequence of the Hyperthermophilic and Acidophilic Archaeon Saccharolobus caldissimus Strain HS-3T.</title>
        <authorList>
            <person name="Sakai H.D."/>
            <person name="Kurosawa N."/>
        </authorList>
    </citation>
    <scope>NUCLEOTIDE SEQUENCE [LARGE SCALE GENOMIC DNA]</scope>
    <source>
        <strain evidence="8 9">JCM32116</strain>
    </source>
</reference>
<comment type="caution">
    <text evidence="7">Lacks conserved residue(s) required for the propagation of feature annotation.</text>
</comment>
<dbReference type="InterPro" id="IPR027417">
    <property type="entry name" value="P-loop_NTPase"/>
</dbReference>
<dbReference type="EC" id="2.7.4.3" evidence="7"/>
<dbReference type="RefSeq" id="WP_229571540.1">
    <property type="nucleotide sequence ID" value="NZ_AP025226.1"/>
</dbReference>
<evidence type="ECO:0000313" key="8">
    <source>
        <dbReference type="EMBL" id="BDB97551.1"/>
    </source>
</evidence>
<keyword evidence="9" id="KW-1185">Reference proteome</keyword>
<protein>
    <recommendedName>
        <fullName evidence="7">Putative adenylate kinase</fullName>
        <shortName evidence="7">AK</shortName>
        <ecNumber evidence="7">2.7.4.3</ecNumber>
    </recommendedName>
    <alternativeName>
        <fullName evidence="7">ATP-AMP transphosphorylase</fullName>
    </alternativeName>
</protein>
<dbReference type="AlphaFoldDB" id="A0AAQ4CP20"/>
<accession>A0AAQ4CP20</accession>
<dbReference type="GO" id="GO:0006364">
    <property type="term" value="P:rRNA processing"/>
    <property type="evidence" value="ECO:0007669"/>
    <property type="project" value="UniProtKB-KW"/>
</dbReference>
<evidence type="ECO:0000256" key="6">
    <source>
        <dbReference type="ARBA" id="ARBA00022840"/>
    </source>
</evidence>